<evidence type="ECO:0000313" key="8">
    <source>
        <dbReference type="Proteomes" id="UP000186583"/>
    </source>
</evidence>
<keyword evidence="5" id="KW-0732">Signal</keyword>
<feature type="domain" description="CBM6" evidence="6">
    <location>
        <begin position="325"/>
        <end position="450"/>
    </location>
</feature>
<evidence type="ECO:0000256" key="3">
    <source>
        <dbReference type="ARBA" id="ARBA00023295"/>
    </source>
</evidence>
<keyword evidence="3 4" id="KW-0326">Glycosidase</keyword>
<dbReference type="EMBL" id="MPGH01000261">
    <property type="protein sequence ID" value="OLN81133.1"/>
    <property type="molecule type" value="Genomic_DNA"/>
</dbReference>
<dbReference type="PANTHER" id="PTHR22925">
    <property type="entry name" value="GLYCOSYL HYDROLASE 43 FAMILY MEMBER"/>
    <property type="match status" value="1"/>
</dbReference>
<sequence>MHLIHSLASLLGGVSLAKATLQIIPGATWTATNTGRHVQAHGAGITQVGSTYYLIGEDKTNGSAFQNINCYSSSNLVEWTYVGALLSRTADAGDLGPGRVVERPKVIYNSATRKYVMYMHIDSSNYGEAKIGVATSDEVCGRYTYLGSWRPLGFQSRDIGLFKDDDGSAYLLTEDRPNGLRIDALTPDYLNVTHNVFLWNTRIEAPAILKRNGHYFMFGSKLTGWDPNDNVYSYATSLSGPWSAWQTFAPVGSRTFNSQTTFILPVGDNTVIYMGDRWVSKNLMRSTYVWLPLSVSGTTVTLADRVNWTPNVGGGGSWAPGPAETSYEGENATLKGGARSISCAGCSGGAAAGYVGGPAGGQVQFSNVSVGTGGRTTVRVKHLNGDTSQRWATVTCNGVSQTVAFLPTADGNTPGSSSVFCDLVAGSGNKITIASSDSSWVADIDRINVPVN</sequence>
<dbReference type="GO" id="GO:0005975">
    <property type="term" value="P:carbohydrate metabolic process"/>
    <property type="evidence" value="ECO:0007669"/>
    <property type="project" value="InterPro"/>
</dbReference>
<dbReference type="InterPro" id="IPR006710">
    <property type="entry name" value="Glyco_hydro_43"/>
</dbReference>
<dbReference type="GO" id="GO:0030246">
    <property type="term" value="F:carbohydrate binding"/>
    <property type="evidence" value="ECO:0007669"/>
    <property type="project" value="InterPro"/>
</dbReference>
<keyword evidence="2 4" id="KW-0378">Hydrolase</keyword>
<feature type="signal peptide" evidence="5">
    <location>
        <begin position="1"/>
        <end position="19"/>
    </location>
</feature>
<dbReference type="SUPFAM" id="SSF49785">
    <property type="entry name" value="Galactose-binding domain-like"/>
    <property type="match status" value="1"/>
</dbReference>
<dbReference type="CDD" id="cd18821">
    <property type="entry name" value="GH43_Pc3Gal43A-like"/>
    <property type="match status" value="1"/>
</dbReference>
<dbReference type="InterPro" id="IPR008979">
    <property type="entry name" value="Galactose-bd-like_sf"/>
</dbReference>
<dbReference type="AlphaFoldDB" id="A0A1Q8RAF4"/>
<keyword evidence="8" id="KW-1185">Reference proteome</keyword>
<dbReference type="PANTHER" id="PTHR22925:SF3">
    <property type="entry name" value="GLYCOSYL HYDROLASE FAMILY PROTEIN 43"/>
    <property type="match status" value="1"/>
</dbReference>
<dbReference type="OrthoDB" id="9970295at2759"/>
<evidence type="ECO:0000256" key="2">
    <source>
        <dbReference type="ARBA" id="ARBA00022801"/>
    </source>
</evidence>
<dbReference type="Pfam" id="PF04616">
    <property type="entry name" value="Glyco_hydro_43"/>
    <property type="match status" value="1"/>
</dbReference>
<accession>A0A1Q8RAF4</accession>
<dbReference type="InterPro" id="IPR005084">
    <property type="entry name" value="CBM6"/>
</dbReference>
<comment type="caution">
    <text evidence="7">The sequence shown here is derived from an EMBL/GenBank/DDBJ whole genome shotgun (WGS) entry which is preliminary data.</text>
</comment>
<feature type="chain" id="PRO_5013158462" description="CBM6 domain-containing protein" evidence="5">
    <location>
        <begin position="20"/>
        <end position="452"/>
    </location>
</feature>
<dbReference type="STRING" id="708187.A0A1Q8RAF4"/>
<evidence type="ECO:0000256" key="4">
    <source>
        <dbReference type="RuleBase" id="RU361187"/>
    </source>
</evidence>
<comment type="similarity">
    <text evidence="1 4">Belongs to the glycosyl hydrolase 43 family.</text>
</comment>
<dbReference type="Proteomes" id="UP000186583">
    <property type="component" value="Unassembled WGS sequence"/>
</dbReference>
<dbReference type="Gene3D" id="2.60.120.260">
    <property type="entry name" value="Galactose-binding domain-like"/>
    <property type="match status" value="1"/>
</dbReference>
<dbReference type="Gene3D" id="2.115.10.20">
    <property type="entry name" value="Glycosyl hydrolase domain, family 43"/>
    <property type="match status" value="1"/>
</dbReference>
<dbReference type="PROSITE" id="PS51175">
    <property type="entry name" value="CBM6"/>
    <property type="match status" value="1"/>
</dbReference>
<gene>
    <name evidence="7" type="ORF">CCHL11_09529</name>
</gene>
<reference evidence="7 8" key="1">
    <citation type="submission" date="2016-11" db="EMBL/GenBank/DDBJ databases">
        <title>Draft Genome Assembly of Colletotrichum chlorophyti a pathogen of herbaceous plants.</title>
        <authorList>
            <person name="Gan P."/>
            <person name="Narusaka M."/>
            <person name="Tsushima A."/>
            <person name="Narusaka Y."/>
            <person name="Takano Y."/>
            <person name="Shirasu K."/>
        </authorList>
    </citation>
    <scope>NUCLEOTIDE SEQUENCE [LARGE SCALE GENOMIC DNA]</scope>
    <source>
        <strain evidence="7 8">NTL11</strain>
    </source>
</reference>
<evidence type="ECO:0000313" key="7">
    <source>
        <dbReference type="EMBL" id="OLN81133.1"/>
    </source>
</evidence>
<dbReference type="SUPFAM" id="SSF75005">
    <property type="entry name" value="Arabinanase/levansucrase/invertase"/>
    <property type="match status" value="1"/>
</dbReference>
<organism evidence="7 8">
    <name type="scientific">Colletotrichum chlorophyti</name>
    <dbReference type="NCBI Taxonomy" id="708187"/>
    <lineage>
        <taxon>Eukaryota</taxon>
        <taxon>Fungi</taxon>
        <taxon>Dikarya</taxon>
        <taxon>Ascomycota</taxon>
        <taxon>Pezizomycotina</taxon>
        <taxon>Sordariomycetes</taxon>
        <taxon>Hypocreomycetidae</taxon>
        <taxon>Glomerellales</taxon>
        <taxon>Glomerellaceae</taxon>
        <taxon>Colletotrichum</taxon>
    </lineage>
</organism>
<dbReference type="GO" id="GO:0004553">
    <property type="term" value="F:hydrolase activity, hydrolyzing O-glycosyl compounds"/>
    <property type="evidence" value="ECO:0007669"/>
    <property type="project" value="InterPro"/>
</dbReference>
<evidence type="ECO:0000256" key="1">
    <source>
        <dbReference type="ARBA" id="ARBA00009865"/>
    </source>
</evidence>
<dbReference type="CDD" id="cd04081">
    <property type="entry name" value="CBM35_galactosidase-like"/>
    <property type="match status" value="1"/>
</dbReference>
<evidence type="ECO:0000259" key="6">
    <source>
        <dbReference type="PROSITE" id="PS51175"/>
    </source>
</evidence>
<dbReference type="InterPro" id="IPR023296">
    <property type="entry name" value="Glyco_hydro_beta-prop_sf"/>
</dbReference>
<name>A0A1Q8RAF4_9PEZI</name>
<proteinExistence type="inferred from homology"/>
<protein>
    <recommendedName>
        <fullName evidence="6">CBM6 domain-containing protein</fullName>
    </recommendedName>
</protein>
<evidence type="ECO:0000256" key="5">
    <source>
        <dbReference type="SAM" id="SignalP"/>
    </source>
</evidence>